<evidence type="ECO:0000313" key="2">
    <source>
        <dbReference type="EMBL" id="MCJ8501422.1"/>
    </source>
</evidence>
<dbReference type="AlphaFoldDB" id="A0AA41R1W9"/>
<name>A0AA41R1W9_9BACT</name>
<feature type="region of interest" description="Disordered" evidence="1">
    <location>
        <begin position="25"/>
        <end position="79"/>
    </location>
</feature>
<sequence>MIEIRNLQFQPLTFNLAGDRTLHLGPRERTSIPQKDISPEITLAEKRGLVGLSKPEEEKPSVSDETAETTEPKTTKRRK</sequence>
<feature type="compositionally biased region" description="Basic and acidic residues" evidence="1">
    <location>
        <begin position="70"/>
        <end position="79"/>
    </location>
</feature>
<proteinExistence type="predicted"/>
<evidence type="ECO:0000313" key="3">
    <source>
        <dbReference type="Proteomes" id="UP001165427"/>
    </source>
</evidence>
<accession>A0AA41R1W9</accession>
<gene>
    <name evidence="2" type="ORF">MRX98_12625</name>
</gene>
<feature type="compositionally biased region" description="Basic and acidic residues" evidence="1">
    <location>
        <begin position="43"/>
        <end position="62"/>
    </location>
</feature>
<dbReference type="RefSeq" id="WP_246909016.1">
    <property type="nucleotide sequence ID" value="NZ_JALJRB010000013.1"/>
</dbReference>
<dbReference type="Proteomes" id="UP001165427">
    <property type="component" value="Unassembled WGS sequence"/>
</dbReference>
<keyword evidence="3" id="KW-1185">Reference proteome</keyword>
<comment type="caution">
    <text evidence="2">The sequence shown here is derived from an EMBL/GenBank/DDBJ whole genome shotgun (WGS) entry which is preliminary data.</text>
</comment>
<reference evidence="2" key="1">
    <citation type="submission" date="2022-04" db="EMBL/GenBank/DDBJ databases">
        <title>Desulfatitalea alkaliphila sp. nov., a novel anaerobic sulfate-reducing bacterium isolated from terrestrial mud volcano, Taman Peninsula, Russia.</title>
        <authorList>
            <person name="Khomyakova M.A."/>
            <person name="Merkel A.Y."/>
            <person name="Slobodkin A.I."/>
        </authorList>
    </citation>
    <scope>NUCLEOTIDE SEQUENCE</scope>
    <source>
        <strain evidence="2">M08but</strain>
    </source>
</reference>
<evidence type="ECO:0000256" key="1">
    <source>
        <dbReference type="SAM" id="MobiDB-lite"/>
    </source>
</evidence>
<protein>
    <submittedName>
        <fullName evidence="2">Uncharacterized protein</fullName>
    </submittedName>
</protein>
<dbReference type="EMBL" id="JALJRB010000013">
    <property type="protein sequence ID" value="MCJ8501422.1"/>
    <property type="molecule type" value="Genomic_DNA"/>
</dbReference>
<organism evidence="2 3">
    <name type="scientific">Desulfatitalea alkaliphila</name>
    <dbReference type="NCBI Taxonomy" id="2929485"/>
    <lineage>
        <taxon>Bacteria</taxon>
        <taxon>Pseudomonadati</taxon>
        <taxon>Thermodesulfobacteriota</taxon>
        <taxon>Desulfobacteria</taxon>
        <taxon>Desulfobacterales</taxon>
        <taxon>Desulfosarcinaceae</taxon>
        <taxon>Desulfatitalea</taxon>
    </lineage>
</organism>